<dbReference type="InterPro" id="IPR001810">
    <property type="entry name" value="F-box_dom"/>
</dbReference>
<dbReference type="Proteomes" id="UP000756132">
    <property type="component" value="Chromosome 6"/>
</dbReference>
<feature type="compositionally biased region" description="Low complexity" evidence="2">
    <location>
        <begin position="38"/>
        <end position="50"/>
    </location>
</feature>
<evidence type="ECO:0000259" key="3">
    <source>
        <dbReference type="Pfam" id="PF00646"/>
    </source>
</evidence>
<dbReference type="CDD" id="cd09917">
    <property type="entry name" value="F-box_SF"/>
    <property type="match status" value="1"/>
</dbReference>
<feature type="region of interest" description="Disordered" evidence="2">
    <location>
        <begin position="1"/>
        <end position="50"/>
    </location>
</feature>
<feature type="compositionally biased region" description="Polar residues" evidence="2">
    <location>
        <begin position="133"/>
        <end position="147"/>
    </location>
</feature>
<dbReference type="EMBL" id="CP090168">
    <property type="protein sequence ID" value="UJO19469.1"/>
    <property type="molecule type" value="Genomic_DNA"/>
</dbReference>
<reference evidence="4" key="1">
    <citation type="submission" date="2021-12" db="EMBL/GenBank/DDBJ databases">
        <authorList>
            <person name="Zaccaron A."/>
            <person name="Stergiopoulos I."/>
        </authorList>
    </citation>
    <scope>NUCLEOTIDE SEQUENCE</scope>
    <source>
        <strain evidence="4">Race5_Kim</strain>
    </source>
</reference>
<dbReference type="OrthoDB" id="3800738at2759"/>
<evidence type="ECO:0000256" key="2">
    <source>
        <dbReference type="SAM" id="MobiDB-lite"/>
    </source>
</evidence>
<accession>A0A9Q8PBJ1</accession>
<dbReference type="RefSeq" id="XP_047763835.1">
    <property type="nucleotide sequence ID" value="XM_047906817.1"/>
</dbReference>
<dbReference type="Pfam" id="PF00646">
    <property type="entry name" value="F-box"/>
    <property type="match status" value="1"/>
</dbReference>
<dbReference type="Gene3D" id="1.20.1280.50">
    <property type="match status" value="1"/>
</dbReference>
<evidence type="ECO:0000313" key="4">
    <source>
        <dbReference type="EMBL" id="UJO19469.1"/>
    </source>
</evidence>
<protein>
    <recommendedName>
        <fullName evidence="3">F-box domain-containing protein</fullName>
    </recommendedName>
</protein>
<dbReference type="AlphaFoldDB" id="A0A9Q8PBJ1"/>
<feature type="region of interest" description="Disordered" evidence="2">
    <location>
        <begin position="120"/>
        <end position="147"/>
    </location>
</feature>
<proteinExistence type="predicted"/>
<keyword evidence="5" id="KW-1185">Reference proteome</keyword>
<evidence type="ECO:0000256" key="1">
    <source>
        <dbReference type="SAM" id="Coils"/>
    </source>
</evidence>
<dbReference type="KEGG" id="ffu:CLAFUR5_07669"/>
<feature type="domain" description="F-box" evidence="3">
    <location>
        <begin position="77"/>
        <end position="107"/>
    </location>
</feature>
<feature type="coiled-coil region" evidence="1">
    <location>
        <begin position="290"/>
        <end position="317"/>
    </location>
</feature>
<organism evidence="4 5">
    <name type="scientific">Passalora fulva</name>
    <name type="common">Tomato leaf mold</name>
    <name type="synonym">Cladosporium fulvum</name>
    <dbReference type="NCBI Taxonomy" id="5499"/>
    <lineage>
        <taxon>Eukaryota</taxon>
        <taxon>Fungi</taxon>
        <taxon>Dikarya</taxon>
        <taxon>Ascomycota</taxon>
        <taxon>Pezizomycotina</taxon>
        <taxon>Dothideomycetes</taxon>
        <taxon>Dothideomycetidae</taxon>
        <taxon>Mycosphaerellales</taxon>
        <taxon>Mycosphaerellaceae</taxon>
        <taxon>Fulvia</taxon>
    </lineage>
</organism>
<dbReference type="InterPro" id="IPR036047">
    <property type="entry name" value="F-box-like_dom_sf"/>
</dbReference>
<evidence type="ECO:0000313" key="5">
    <source>
        <dbReference type="Proteomes" id="UP000756132"/>
    </source>
</evidence>
<reference evidence="4" key="2">
    <citation type="journal article" date="2022" name="Microb. Genom.">
        <title>A chromosome-scale genome assembly of the tomato pathogen Cladosporium fulvum reveals a compartmentalized genome architecture and the presence of a dispensable chromosome.</title>
        <authorList>
            <person name="Zaccaron A.Z."/>
            <person name="Chen L.H."/>
            <person name="Samaras A."/>
            <person name="Stergiopoulos I."/>
        </authorList>
    </citation>
    <scope>NUCLEOTIDE SEQUENCE</scope>
    <source>
        <strain evidence="4">Race5_Kim</strain>
    </source>
</reference>
<dbReference type="GeneID" id="71987547"/>
<gene>
    <name evidence="4" type="ORF">CLAFUR5_07669</name>
</gene>
<feature type="compositionally biased region" description="Basic residues" evidence="2">
    <location>
        <begin position="17"/>
        <end position="33"/>
    </location>
</feature>
<dbReference type="SUPFAM" id="SSF81383">
    <property type="entry name" value="F-box domain"/>
    <property type="match status" value="1"/>
</dbReference>
<sequence length="318" mass="35806">MAPRKKSNRTTASKVPTSRKHAVQKSTPRKKPSGAKNTAASTRATRSTRTPAVLATTRTTRYQAVNAARNAVLNTTELLEHILIHLPADSILAAQRVSKTFKNVIQGSILIAQQIDFARDSPRNRPGKVESWQPDSATHPNSTTFEPWDNSSFTTAARLTVRDLNTCVFKSSPDPERRTNHYNFLSRTVPNGETFYFKSKNMSPAILRSMRLQPQSWDDFWITARHPTWRQPLVINMAIRIGINEPGMRVYGLPDGVKLRDKVKELEGKYGKSARVTELSIKMPGTIFPSQEERDLVARLVEERERLAAEAAEEEDDV</sequence>
<keyword evidence="1" id="KW-0175">Coiled coil</keyword>
<name>A0A9Q8PBJ1_PASFU</name>